<dbReference type="SUPFAM" id="SSF53850">
    <property type="entry name" value="Periplasmic binding protein-like II"/>
    <property type="match status" value="1"/>
</dbReference>
<keyword evidence="3" id="KW-0238">DNA-binding</keyword>
<evidence type="ECO:0000313" key="6">
    <source>
        <dbReference type="EMBL" id="MCO5976988.1"/>
    </source>
</evidence>
<dbReference type="SUPFAM" id="SSF46785">
    <property type="entry name" value="Winged helix' DNA-binding domain"/>
    <property type="match status" value="1"/>
</dbReference>
<proteinExistence type="inferred from homology"/>
<gene>
    <name evidence="6" type="ORF">M0L44_09725</name>
</gene>
<protein>
    <submittedName>
        <fullName evidence="6">LysR family transcriptional regulator</fullName>
    </submittedName>
</protein>
<evidence type="ECO:0000259" key="5">
    <source>
        <dbReference type="PROSITE" id="PS50931"/>
    </source>
</evidence>
<dbReference type="InterPro" id="IPR000847">
    <property type="entry name" value="LysR_HTH_N"/>
</dbReference>
<keyword evidence="7" id="KW-1185">Reference proteome</keyword>
<keyword evidence="4" id="KW-0804">Transcription</keyword>
<dbReference type="Pfam" id="PF03466">
    <property type="entry name" value="LysR_substrate"/>
    <property type="match status" value="1"/>
</dbReference>
<keyword evidence="2" id="KW-0805">Transcription regulation</keyword>
<name>A0ABT1BLH8_9BURK</name>
<comment type="caution">
    <text evidence="6">The sequence shown here is derived from an EMBL/GenBank/DDBJ whole genome shotgun (WGS) entry which is preliminary data.</text>
</comment>
<dbReference type="InterPro" id="IPR005119">
    <property type="entry name" value="LysR_subst-bd"/>
</dbReference>
<dbReference type="Proteomes" id="UP001204851">
    <property type="component" value="Unassembled WGS sequence"/>
</dbReference>
<organism evidence="6 7">
    <name type="scientific">Ideonella oryzae</name>
    <dbReference type="NCBI Taxonomy" id="2937441"/>
    <lineage>
        <taxon>Bacteria</taxon>
        <taxon>Pseudomonadati</taxon>
        <taxon>Pseudomonadota</taxon>
        <taxon>Betaproteobacteria</taxon>
        <taxon>Burkholderiales</taxon>
        <taxon>Sphaerotilaceae</taxon>
        <taxon>Ideonella</taxon>
    </lineage>
</organism>
<evidence type="ECO:0000256" key="1">
    <source>
        <dbReference type="ARBA" id="ARBA00009437"/>
    </source>
</evidence>
<evidence type="ECO:0000256" key="2">
    <source>
        <dbReference type="ARBA" id="ARBA00023015"/>
    </source>
</evidence>
<comment type="similarity">
    <text evidence="1">Belongs to the LysR transcriptional regulatory family.</text>
</comment>
<dbReference type="InterPro" id="IPR036388">
    <property type="entry name" value="WH-like_DNA-bd_sf"/>
</dbReference>
<sequence length="297" mass="31860">MEIYQLKTFVAVATEGNLTRAAERVFTSAPAVSAQLKALEEELGVRLFDRTPRGMSLTLAGQRLLTEAQRTLAAAQAMQVAAAQIRGQVRGVVRMGTVSDPVALRLGEVFVRLAEAHPQVALQLRQGISMQAIQAVRRGELDCAWVLSEHEQLEGLDLLRLQPCQVVAALPQRMADSGMPDSLTALVGLPWVATPPECGLRVQLERLFAAAGASVPGGVMADTEGALRSMVVSGLGVGLMRRDQAQAAEREGHVRIYPGWEGQTWLCWVSSPEALSIPAVAAVRDTVAELWGADARP</sequence>
<dbReference type="EMBL" id="JAMXMC010000005">
    <property type="protein sequence ID" value="MCO5976988.1"/>
    <property type="molecule type" value="Genomic_DNA"/>
</dbReference>
<evidence type="ECO:0000256" key="3">
    <source>
        <dbReference type="ARBA" id="ARBA00023125"/>
    </source>
</evidence>
<dbReference type="Pfam" id="PF00126">
    <property type="entry name" value="HTH_1"/>
    <property type="match status" value="1"/>
</dbReference>
<dbReference type="PANTHER" id="PTHR30126:SF40">
    <property type="entry name" value="HTH-TYPE TRANSCRIPTIONAL REGULATOR GLTR"/>
    <property type="match status" value="1"/>
</dbReference>
<dbReference type="PRINTS" id="PR00039">
    <property type="entry name" value="HTHLYSR"/>
</dbReference>
<evidence type="ECO:0000313" key="7">
    <source>
        <dbReference type="Proteomes" id="UP001204851"/>
    </source>
</evidence>
<dbReference type="PROSITE" id="PS50931">
    <property type="entry name" value="HTH_LYSR"/>
    <property type="match status" value="1"/>
</dbReference>
<reference evidence="6 7" key="1">
    <citation type="submission" date="2022-06" db="EMBL/GenBank/DDBJ databases">
        <title>Ideonella sp. NS12-5 Genome sequencing and assembly.</title>
        <authorList>
            <person name="Jung Y."/>
        </authorList>
    </citation>
    <scope>NUCLEOTIDE SEQUENCE [LARGE SCALE GENOMIC DNA]</scope>
    <source>
        <strain evidence="6 7">NS12-5</strain>
    </source>
</reference>
<dbReference type="RefSeq" id="WP_252769526.1">
    <property type="nucleotide sequence ID" value="NZ_JAMXMC010000005.1"/>
</dbReference>
<dbReference type="InterPro" id="IPR036390">
    <property type="entry name" value="WH_DNA-bd_sf"/>
</dbReference>
<evidence type="ECO:0000256" key="4">
    <source>
        <dbReference type="ARBA" id="ARBA00023163"/>
    </source>
</evidence>
<dbReference type="Gene3D" id="3.40.190.10">
    <property type="entry name" value="Periplasmic binding protein-like II"/>
    <property type="match status" value="2"/>
</dbReference>
<accession>A0ABT1BLH8</accession>
<dbReference type="Gene3D" id="1.10.10.10">
    <property type="entry name" value="Winged helix-like DNA-binding domain superfamily/Winged helix DNA-binding domain"/>
    <property type="match status" value="1"/>
</dbReference>
<feature type="domain" description="HTH lysR-type" evidence="5">
    <location>
        <begin position="1"/>
        <end position="58"/>
    </location>
</feature>
<dbReference type="PANTHER" id="PTHR30126">
    <property type="entry name" value="HTH-TYPE TRANSCRIPTIONAL REGULATOR"/>
    <property type="match status" value="1"/>
</dbReference>
<dbReference type="CDD" id="cd05466">
    <property type="entry name" value="PBP2_LTTR_substrate"/>
    <property type="match status" value="1"/>
</dbReference>